<name>A0ABV0P1I3_9TELE</name>
<sequence length="100" mass="10913">MQSISLVSVDDEQDCEPYTIPSTAKPLVTGDTNHCGSPNPTAMHLHDIRRRAAGHLVVGNLSGDHHMSGQSACILQEEIISLQNKKAIRLVPQNKGRDNF</sequence>
<gene>
    <name evidence="1" type="ORF">GOODEAATRI_029388</name>
</gene>
<evidence type="ECO:0000313" key="1">
    <source>
        <dbReference type="EMBL" id="MEQ2176578.1"/>
    </source>
</evidence>
<keyword evidence="2" id="KW-1185">Reference proteome</keyword>
<dbReference type="Proteomes" id="UP001476798">
    <property type="component" value="Unassembled WGS sequence"/>
</dbReference>
<proteinExistence type="predicted"/>
<protein>
    <submittedName>
        <fullName evidence="1">Uncharacterized protein</fullName>
    </submittedName>
</protein>
<evidence type="ECO:0000313" key="2">
    <source>
        <dbReference type="Proteomes" id="UP001476798"/>
    </source>
</evidence>
<accession>A0ABV0P1I3</accession>
<reference evidence="1 2" key="1">
    <citation type="submission" date="2021-06" db="EMBL/GenBank/DDBJ databases">
        <authorList>
            <person name="Palmer J.M."/>
        </authorList>
    </citation>
    <scope>NUCLEOTIDE SEQUENCE [LARGE SCALE GENOMIC DNA]</scope>
    <source>
        <strain evidence="1 2">GA_2019</strain>
        <tissue evidence="1">Muscle</tissue>
    </source>
</reference>
<comment type="caution">
    <text evidence="1">The sequence shown here is derived from an EMBL/GenBank/DDBJ whole genome shotgun (WGS) entry which is preliminary data.</text>
</comment>
<dbReference type="EMBL" id="JAHRIO010054302">
    <property type="protein sequence ID" value="MEQ2176578.1"/>
    <property type="molecule type" value="Genomic_DNA"/>
</dbReference>
<organism evidence="1 2">
    <name type="scientific">Goodea atripinnis</name>
    <dbReference type="NCBI Taxonomy" id="208336"/>
    <lineage>
        <taxon>Eukaryota</taxon>
        <taxon>Metazoa</taxon>
        <taxon>Chordata</taxon>
        <taxon>Craniata</taxon>
        <taxon>Vertebrata</taxon>
        <taxon>Euteleostomi</taxon>
        <taxon>Actinopterygii</taxon>
        <taxon>Neopterygii</taxon>
        <taxon>Teleostei</taxon>
        <taxon>Neoteleostei</taxon>
        <taxon>Acanthomorphata</taxon>
        <taxon>Ovalentaria</taxon>
        <taxon>Atherinomorphae</taxon>
        <taxon>Cyprinodontiformes</taxon>
        <taxon>Goodeidae</taxon>
        <taxon>Goodea</taxon>
    </lineage>
</organism>